<dbReference type="SUPFAM" id="SSF53383">
    <property type="entry name" value="PLP-dependent transferases"/>
    <property type="match status" value="1"/>
</dbReference>
<dbReference type="InterPro" id="IPR015424">
    <property type="entry name" value="PyrdxlP-dep_Trfase"/>
</dbReference>
<dbReference type="EMBL" id="OMOD01000164">
    <property type="protein sequence ID" value="SPF46790.1"/>
    <property type="molecule type" value="Genomic_DNA"/>
</dbReference>
<dbReference type="PANTHER" id="PTHR43586:SF21">
    <property type="entry name" value="PYRIDOXAL PHOSPHATE (PLP)-DEPENDENT ASPARTATE AMINOTRANSFERASE SUPERFAMILY"/>
    <property type="match status" value="1"/>
</dbReference>
<dbReference type="Pfam" id="PF00266">
    <property type="entry name" value="Aminotran_5"/>
    <property type="match status" value="2"/>
</dbReference>
<dbReference type="GO" id="GO:0031071">
    <property type="term" value="F:cysteine desulfurase activity"/>
    <property type="evidence" value="ECO:0007669"/>
    <property type="project" value="UniProtKB-EC"/>
</dbReference>
<evidence type="ECO:0000256" key="2">
    <source>
        <dbReference type="SAM" id="MobiDB-lite"/>
    </source>
</evidence>
<dbReference type="InterPro" id="IPR000192">
    <property type="entry name" value="Aminotrans_V_dom"/>
</dbReference>
<evidence type="ECO:0000259" key="3">
    <source>
        <dbReference type="Pfam" id="PF00266"/>
    </source>
</evidence>
<dbReference type="EC" id="2.8.1.7" evidence="4"/>
<evidence type="ECO:0000313" key="5">
    <source>
        <dbReference type="Proteomes" id="UP000238701"/>
    </source>
</evidence>
<protein>
    <submittedName>
        <fullName evidence="4">Cysteine desulfurase family protein</fullName>
        <ecNumber evidence="4">2.8.1.7</ecNumber>
    </submittedName>
</protein>
<gene>
    <name evidence="4" type="ORF">SBA1_680044</name>
</gene>
<organism evidence="4 5">
    <name type="scientific">Candidatus Sulfotelmatobacter kueseliae</name>
    <dbReference type="NCBI Taxonomy" id="2042962"/>
    <lineage>
        <taxon>Bacteria</taxon>
        <taxon>Pseudomonadati</taxon>
        <taxon>Acidobacteriota</taxon>
        <taxon>Terriglobia</taxon>
        <taxon>Terriglobales</taxon>
        <taxon>Candidatus Korobacteraceae</taxon>
        <taxon>Candidatus Sulfotelmatobacter</taxon>
    </lineage>
</organism>
<dbReference type="AlphaFoldDB" id="A0A2U3L4L0"/>
<dbReference type="NCBIfam" id="TIGR01976">
    <property type="entry name" value="am_tr_V_VC1184"/>
    <property type="match status" value="1"/>
</dbReference>
<keyword evidence="1" id="KW-0663">Pyridoxal phosphate</keyword>
<reference evidence="5" key="1">
    <citation type="submission" date="2018-02" db="EMBL/GenBank/DDBJ databases">
        <authorList>
            <person name="Hausmann B."/>
        </authorList>
    </citation>
    <scope>NUCLEOTIDE SEQUENCE [LARGE SCALE GENOMIC DNA]</scope>
    <source>
        <strain evidence="5">Peat soil MAG SbA1</strain>
    </source>
</reference>
<proteinExistence type="predicted"/>
<dbReference type="InterPro" id="IPR015421">
    <property type="entry name" value="PyrdxlP-dep_Trfase_major"/>
</dbReference>
<evidence type="ECO:0000313" key="4">
    <source>
        <dbReference type="EMBL" id="SPF46790.1"/>
    </source>
</evidence>
<dbReference type="Proteomes" id="UP000238701">
    <property type="component" value="Unassembled WGS sequence"/>
</dbReference>
<feature type="domain" description="Aminotransferase class V" evidence="3">
    <location>
        <begin position="32"/>
        <end position="292"/>
    </location>
</feature>
<feature type="region of interest" description="Disordered" evidence="2">
    <location>
        <begin position="296"/>
        <end position="321"/>
    </location>
</feature>
<dbReference type="PANTHER" id="PTHR43586">
    <property type="entry name" value="CYSTEINE DESULFURASE"/>
    <property type="match status" value="1"/>
</dbReference>
<sequence>MPMTETTPALSLASIRSQFPSLAQTVNGHPAVFLDGPGGTQVPERVIDAISDYLRRDNSNTGGAYATSRRTDAMLSEARAAMADFFHCGADEVIFGPNMTSLTFAISRAIGRDLKSGDEILVTRLDHDANVSPWLAMAEDRGLTVRWAEIHDEDCTLDMADLASKINAKTKLVAVGYASNAVGTINPVEEIIRLAHAAGALAYIDAVHYAPHGLIDVAALDCDFLVCSTYKFFGPHMGVLFGKREHLKRLRPYKVRPNTNAIPNRWEWGTLNHECIAGIAACVEYIADLGRRENNTRLPHPSRFSKGGNHETSPEAGLPHPSRFSLGPALSLSKGGNNETQLSTRRAAIEAAYAAIHEHERALLARMMTGLAAIPGLKIYGITDPTRFDERCPTLAIRIANHTPLELATKLGERGFFTWDGNYYALNLTEHLDVEKSGGFLRIGLVHYNTIDEVDRLLAALREIVAG</sequence>
<dbReference type="InterPro" id="IPR011340">
    <property type="entry name" value="Cys_dSase-rel"/>
</dbReference>
<feature type="domain" description="Aminotransferase class V" evidence="3">
    <location>
        <begin position="352"/>
        <end position="457"/>
    </location>
</feature>
<dbReference type="Gene3D" id="3.90.1150.10">
    <property type="entry name" value="Aspartate Aminotransferase, domain 1"/>
    <property type="match status" value="1"/>
</dbReference>
<evidence type="ECO:0000256" key="1">
    <source>
        <dbReference type="ARBA" id="ARBA00022898"/>
    </source>
</evidence>
<keyword evidence="4" id="KW-0808">Transferase</keyword>
<accession>A0A2U3L4L0</accession>
<name>A0A2U3L4L0_9BACT</name>
<dbReference type="Gene3D" id="3.40.640.10">
    <property type="entry name" value="Type I PLP-dependent aspartate aminotransferase-like (Major domain)"/>
    <property type="match status" value="1"/>
</dbReference>
<dbReference type="InterPro" id="IPR015422">
    <property type="entry name" value="PyrdxlP-dep_Trfase_small"/>
</dbReference>